<dbReference type="Gene3D" id="3.90.780.10">
    <property type="entry name" value="5'-Nucleotidase, C-terminal domain"/>
    <property type="match status" value="1"/>
</dbReference>
<dbReference type="PANTHER" id="PTHR11575">
    <property type="entry name" value="5'-NUCLEOTIDASE-RELATED"/>
    <property type="match status" value="1"/>
</dbReference>
<dbReference type="InterPro" id="IPR036907">
    <property type="entry name" value="5'-Nucleotdase_C_sf"/>
</dbReference>
<proteinExistence type="inferred from homology"/>
<dbReference type="InterPro" id="IPR008334">
    <property type="entry name" value="5'-Nucleotdase_C"/>
</dbReference>
<protein>
    <recommendedName>
        <fullName evidence="2">5'-Nucleotidase C-terminal domain-containing protein</fullName>
    </recommendedName>
</protein>
<dbReference type="Proteomes" id="UP000316759">
    <property type="component" value="Unassembled WGS sequence"/>
</dbReference>
<dbReference type="STRING" id="46835.A0A504Z1B4"/>
<sequence>MMFLVIKFSLNSSMLIILEDTPVSLSSIPFCLVFENEIPKLEGRFPQVSRITFTYRADRPRGERVDNKSIIIDEKPLVPGRQYRLACTPFMADGKDGYDILANKRRIVDEEAGIPLSTAVINYFRTVSVLNGFTQAQSKFRPGLINMKQRNRITQALLASFERLPVKHLATGGQSNPSERAAARWAERTQEQLGLKLREKFFSSFAEFGPGHENGASADKRRWGKIREAMLEKEKECCRVAPKVEGRIVRLDTVNRKD</sequence>
<gene>
    <name evidence="3" type="ORF">FGIG_08803</name>
</gene>
<dbReference type="EMBL" id="SUNJ01001733">
    <property type="protein sequence ID" value="TPP66516.1"/>
    <property type="molecule type" value="Genomic_DNA"/>
</dbReference>
<dbReference type="AlphaFoldDB" id="A0A504Z1B4"/>
<feature type="domain" description="5'-Nucleotidase C-terminal" evidence="2">
    <location>
        <begin position="41"/>
        <end position="102"/>
    </location>
</feature>
<dbReference type="GO" id="GO:0016787">
    <property type="term" value="F:hydrolase activity"/>
    <property type="evidence" value="ECO:0007669"/>
    <property type="project" value="InterPro"/>
</dbReference>
<name>A0A504Z1B4_FASGI</name>
<accession>A0A504Z1B4</accession>
<comment type="caution">
    <text evidence="3">The sequence shown here is derived from an EMBL/GenBank/DDBJ whole genome shotgun (WGS) entry which is preliminary data.</text>
</comment>
<evidence type="ECO:0000313" key="3">
    <source>
        <dbReference type="EMBL" id="TPP66516.1"/>
    </source>
</evidence>
<dbReference type="InterPro" id="IPR006179">
    <property type="entry name" value="5_nucleotidase/apyrase"/>
</dbReference>
<evidence type="ECO:0000313" key="4">
    <source>
        <dbReference type="Proteomes" id="UP000316759"/>
    </source>
</evidence>
<dbReference type="GO" id="GO:0009166">
    <property type="term" value="P:nucleotide catabolic process"/>
    <property type="evidence" value="ECO:0007669"/>
    <property type="project" value="InterPro"/>
</dbReference>
<dbReference type="OrthoDB" id="10252235at2759"/>
<evidence type="ECO:0000256" key="1">
    <source>
        <dbReference type="ARBA" id="ARBA00006654"/>
    </source>
</evidence>
<organism evidence="3 4">
    <name type="scientific">Fasciola gigantica</name>
    <name type="common">Giant liver fluke</name>
    <dbReference type="NCBI Taxonomy" id="46835"/>
    <lineage>
        <taxon>Eukaryota</taxon>
        <taxon>Metazoa</taxon>
        <taxon>Spiralia</taxon>
        <taxon>Lophotrochozoa</taxon>
        <taxon>Platyhelminthes</taxon>
        <taxon>Trematoda</taxon>
        <taxon>Digenea</taxon>
        <taxon>Plagiorchiida</taxon>
        <taxon>Echinostomata</taxon>
        <taxon>Echinostomatoidea</taxon>
        <taxon>Fasciolidae</taxon>
        <taxon>Fasciola</taxon>
    </lineage>
</organism>
<dbReference type="PANTHER" id="PTHR11575:SF48">
    <property type="entry name" value="5'-NUCLEOTIDASE"/>
    <property type="match status" value="1"/>
</dbReference>
<dbReference type="SUPFAM" id="SSF55816">
    <property type="entry name" value="5'-nucleotidase (syn. UDP-sugar hydrolase), C-terminal domain"/>
    <property type="match status" value="1"/>
</dbReference>
<comment type="similarity">
    <text evidence="1">Belongs to the 5'-nucleotidase family.</text>
</comment>
<evidence type="ECO:0000259" key="2">
    <source>
        <dbReference type="Pfam" id="PF02872"/>
    </source>
</evidence>
<reference evidence="3 4" key="1">
    <citation type="submission" date="2019-04" db="EMBL/GenBank/DDBJ databases">
        <title>Annotation for the trematode Fasciola gigantica.</title>
        <authorList>
            <person name="Choi Y.-J."/>
        </authorList>
    </citation>
    <scope>NUCLEOTIDE SEQUENCE [LARGE SCALE GENOMIC DNA]</scope>
    <source>
        <strain evidence="3">Uganda_cow_1</strain>
    </source>
</reference>
<keyword evidence="4" id="KW-1185">Reference proteome</keyword>
<dbReference type="Pfam" id="PF02872">
    <property type="entry name" value="5_nucleotid_C"/>
    <property type="match status" value="1"/>
</dbReference>